<dbReference type="EMBL" id="JABMIG020000338">
    <property type="protein sequence ID" value="KAL3780778.1"/>
    <property type="molecule type" value="Genomic_DNA"/>
</dbReference>
<gene>
    <name evidence="1" type="ORF">HJC23_006716</name>
</gene>
<accession>A0ABD3NYL0</accession>
<protein>
    <submittedName>
        <fullName evidence="1">Uncharacterized protein</fullName>
    </submittedName>
</protein>
<name>A0ABD3NYL0_9STRA</name>
<organism evidence="1 2">
    <name type="scientific">Cyclotella cryptica</name>
    <dbReference type="NCBI Taxonomy" id="29204"/>
    <lineage>
        <taxon>Eukaryota</taxon>
        <taxon>Sar</taxon>
        <taxon>Stramenopiles</taxon>
        <taxon>Ochrophyta</taxon>
        <taxon>Bacillariophyta</taxon>
        <taxon>Coscinodiscophyceae</taxon>
        <taxon>Thalassiosirophycidae</taxon>
        <taxon>Stephanodiscales</taxon>
        <taxon>Stephanodiscaceae</taxon>
        <taxon>Cyclotella</taxon>
    </lineage>
</organism>
<reference evidence="1 2" key="1">
    <citation type="journal article" date="2020" name="G3 (Bethesda)">
        <title>Improved Reference Genome for Cyclotella cryptica CCMP332, a Model for Cell Wall Morphogenesis, Salinity Adaptation, and Lipid Production in Diatoms (Bacillariophyta).</title>
        <authorList>
            <person name="Roberts W.R."/>
            <person name="Downey K.M."/>
            <person name="Ruck E.C."/>
            <person name="Traller J.C."/>
            <person name="Alverson A.J."/>
        </authorList>
    </citation>
    <scope>NUCLEOTIDE SEQUENCE [LARGE SCALE GENOMIC DNA]</scope>
    <source>
        <strain evidence="1 2">CCMP332</strain>
    </source>
</reference>
<sequence length="1585" mass="184684">MTPRTIGSIGDNRSRTSSPFRFKTLGPLFTLVAASFVFNVHELFDLQSYVKRVTRYYDESFDAPFVESGHPHVYKWEELKKEHLPDHGTFYFGPTSHQIKIPKNATYEPHSYWTDEQRALLDDEEIDPEKEKQRCANYNFGYTNRTKRRRLFLGALLADDSFEVLKAVSTEIYNIYHTVSFVESNVTHNLTPRKMRFYEPDRPSDNLYQLYQMYGPKTRVSVDYYSSHMKGEGHDLLRDFIQREGNSFRWALNGMRRDDVAIVSDTDETFTRDFLRALQMCDIPQFRPGQDCNDPGIRASTLVFESSPECLTNNRRWYHPDAMLGECVDKIGDINLHPRGKREWPPADRVKNHTVYHGYRLKGYGGSGDYSKYHAENKFDSGHVPYPLYYATDQRMEGGHQIQKRDRSATGYHFHNFFESEKEIHHKYLTYGHAWWEADKKPIWELHEDIALGVDCSRGKYEKATKFAGIQGSVMPIYYINEINRLARHSKWQKIVHDEENWWNNVNEKIDTSQNIVVIKEDGAVEKAKVVDVIMEPEIGNDDFDDEENVTSPHPHVYKWEDLKQRHQRDHGTFFFGPHSHQIEIPEDAKYEPQLTDEQRALLDDEVVDPEKEKQRCGNYNFDYDGRTERRRLFLGTLLADDSMDILKAVGMEMYNVFHTVSFVESNVTHNLSPRKMRFYDPERPSPNLYQLYQYFGPKTKVSVDYYSNHMRGGYDLLRDFIQREGNSFRWAFNGMRPDDVAVVGDTDETFTRDFLRALQICDIRQFKPGQDCRDPKLRASTFVFESTPECLTKNRRWYHPDAILGECVDQVGDINLHPPTKRDWPKPQDVKNDTVYHGWRLPGYGRGNDYSRYLAENKFESGHVPYPLYYATDVRMEPGAMIQKKDGSPTGYHFHNFFTSEREIHHKYLTYGHASNQADKKPIWELHEDLALGVDCANGKYVKGMEFAQIQGSSVPIYFKNPDNRKARHEQWQKIVKNEEAWWEGKIHPKKTPVDQQNTTSQGVGTTVWDSSKSAVLGLATNYGFNIYEQFVGSLRATGYTGHIILGISKDAPSDVLQYLKEQNVTGHIVEPADKCTYNGTLDNHGQVLDMHTSHEWHCPKAYPDYKITWARFLLYRDWLNKCLSCTDGVMLTDVRDSIFQSDPFVAAVELKQQAPLMLFEEHPHMKNTHWLTDVPVSSCRKHKVGATQVLCSGSVMGSREGILDYIDVMAAEFDYWKTRSECRIDMRGDDQSIHNFLYYTNRFKNAVSIPHRTGPIHVVGYQAARISEKVQREGRTAEMDEWRTWLPEKYDLIDPNTGYILNMDGRASPQVHQIDRFEHLLGNWRHRMIHEFKWPYSRKEMFCTREGSQRLPNISHEIPIKEGMVIDFEQVRNFANSPLEKVRGFTLEDYEKYMMAPAGKEHYALLNYLSQTYGDCRHVTDIGTRYVSSALAMASNLRTPVWTFDLPTSTERVAAFRGKTEDQWQAQLHQIGANVTFFNVDLLKVSDEDFKIFLGTWFVMLDTHHRPYTVPFEREFFKRVLDIGFKGLLLLDDINEHDEMRRWWKEVQDGALEGGYKTYVLSPIGHWSGTGLVDFSGKVIIKE</sequence>
<dbReference type="Proteomes" id="UP001516023">
    <property type="component" value="Unassembled WGS sequence"/>
</dbReference>
<proteinExistence type="predicted"/>
<keyword evidence="2" id="KW-1185">Reference proteome</keyword>
<evidence type="ECO:0000313" key="2">
    <source>
        <dbReference type="Proteomes" id="UP001516023"/>
    </source>
</evidence>
<dbReference type="PANTHER" id="PTHR12224:SF0">
    <property type="entry name" value="BETA-1,4-MANNOSYL-GLYCOPROTEIN 4-BETA-N-ACETYLGLUCOSAMINYLTRANSFERASE"/>
    <property type="match status" value="1"/>
</dbReference>
<evidence type="ECO:0000313" key="1">
    <source>
        <dbReference type="EMBL" id="KAL3780778.1"/>
    </source>
</evidence>
<dbReference type="PANTHER" id="PTHR12224">
    <property type="entry name" value="BETA-1,4-MANNOSYL-GLYCOPROTEIN BETA-1,4-N-ACETYLGLUCOSAMINYL-TRANSFERASE"/>
    <property type="match status" value="1"/>
</dbReference>
<comment type="caution">
    <text evidence="1">The sequence shown here is derived from an EMBL/GenBank/DDBJ whole genome shotgun (WGS) entry which is preliminary data.</text>
</comment>
<dbReference type="InterPro" id="IPR006813">
    <property type="entry name" value="Glyco_trans_17"/>
</dbReference>